<keyword evidence="3" id="KW-1185">Reference proteome</keyword>
<feature type="compositionally biased region" description="Polar residues" evidence="1">
    <location>
        <begin position="60"/>
        <end position="69"/>
    </location>
</feature>
<proteinExistence type="predicted"/>
<dbReference type="EMBL" id="JALJOS010000006">
    <property type="protein sequence ID" value="KAK9837778.1"/>
    <property type="molecule type" value="Genomic_DNA"/>
</dbReference>
<protein>
    <submittedName>
        <fullName evidence="2">Uncharacterized protein</fullName>
    </submittedName>
</protein>
<comment type="caution">
    <text evidence="2">The sequence shown here is derived from an EMBL/GenBank/DDBJ whole genome shotgun (WGS) entry which is preliminary data.</text>
</comment>
<accession>A0AAW1RWI8</accession>
<reference evidence="2 3" key="1">
    <citation type="journal article" date="2024" name="Nat. Commun.">
        <title>Phylogenomics reveals the evolutionary origins of lichenization in chlorophyte algae.</title>
        <authorList>
            <person name="Puginier C."/>
            <person name="Libourel C."/>
            <person name="Otte J."/>
            <person name="Skaloud P."/>
            <person name="Haon M."/>
            <person name="Grisel S."/>
            <person name="Petersen M."/>
            <person name="Berrin J.G."/>
            <person name="Delaux P.M."/>
            <person name="Dal Grande F."/>
            <person name="Keller J."/>
        </authorList>
    </citation>
    <scope>NUCLEOTIDE SEQUENCE [LARGE SCALE GENOMIC DNA]</scope>
    <source>
        <strain evidence="2 3">SAG 2145</strain>
    </source>
</reference>
<evidence type="ECO:0000313" key="3">
    <source>
        <dbReference type="Proteomes" id="UP001438707"/>
    </source>
</evidence>
<organism evidence="2 3">
    <name type="scientific">Apatococcus lobatus</name>
    <dbReference type="NCBI Taxonomy" id="904363"/>
    <lineage>
        <taxon>Eukaryota</taxon>
        <taxon>Viridiplantae</taxon>
        <taxon>Chlorophyta</taxon>
        <taxon>core chlorophytes</taxon>
        <taxon>Trebouxiophyceae</taxon>
        <taxon>Chlorellales</taxon>
        <taxon>Chlorellaceae</taxon>
        <taxon>Apatococcus</taxon>
    </lineage>
</organism>
<dbReference type="Proteomes" id="UP001438707">
    <property type="component" value="Unassembled WGS sequence"/>
</dbReference>
<name>A0AAW1RWI8_9CHLO</name>
<dbReference type="AlphaFoldDB" id="A0AAW1RWI8"/>
<evidence type="ECO:0000313" key="2">
    <source>
        <dbReference type="EMBL" id="KAK9837778.1"/>
    </source>
</evidence>
<evidence type="ECO:0000256" key="1">
    <source>
        <dbReference type="SAM" id="MobiDB-lite"/>
    </source>
</evidence>
<feature type="region of interest" description="Disordered" evidence="1">
    <location>
        <begin position="24"/>
        <end position="69"/>
    </location>
</feature>
<gene>
    <name evidence="2" type="ORF">WJX74_004907</name>
</gene>
<sequence>MGGRKTVALAEVSLLEPDVQEQYGPEHAVMVGQAQHMPSTSYPDPACGQQPPRRKRKRPSATSAPLSSPQQIPNYKLFFGCVERCRYLRSSGQKTEYLLAARLPKQHGTGELMLRWFEELPDPATMQQQLIPWASRALVQRDMQLPMQSRPQRLAEHSLKAFVQPLSNPHEKLSAHLKVCDGSFVDVVTFHHVPAQKCIVLDYDDEQHCFGFVMTKGRLLSSA</sequence>